<evidence type="ECO:0000313" key="3">
    <source>
        <dbReference type="EMBL" id="MEQ4484171.1"/>
    </source>
</evidence>
<dbReference type="EMBL" id="JASKHM010000010">
    <property type="protein sequence ID" value="MEQ4484171.1"/>
    <property type="molecule type" value="Genomic_DNA"/>
</dbReference>
<dbReference type="InterPro" id="IPR003313">
    <property type="entry name" value="AraC-bd"/>
</dbReference>
<feature type="domain" description="AraC-type arabinose-binding/dimerisation" evidence="2">
    <location>
        <begin position="39"/>
        <end position="92"/>
    </location>
</feature>
<sequence length="122" mass="14518">MNISETRVRLSEIVPRIYRADYYPFRPRERIGPRRSFVHSFIYIFDGNGSMTIGNETHDCSREDLFYIPPGVPHFFRPDDENPMIHASIYFDWIESKPRAWDMVFQYGDLPCPLTLRNSVRN</sequence>
<evidence type="ECO:0000313" key="4">
    <source>
        <dbReference type="Proteomes" id="UP001493487"/>
    </source>
</evidence>
<dbReference type="InterPro" id="IPR014710">
    <property type="entry name" value="RmlC-like_jellyroll"/>
</dbReference>
<dbReference type="RefSeq" id="WP_232186554.1">
    <property type="nucleotide sequence ID" value="NZ_JAIOAP010000009.1"/>
</dbReference>
<comment type="caution">
    <text evidence="3">The sequence shown here is derived from an EMBL/GenBank/DDBJ whole genome shotgun (WGS) entry which is preliminary data.</text>
</comment>
<dbReference type="Proteomes" id="UP001493487">
    <property type="component" value="Unassembled WGS sequence"/>
</dbReference>
<protein>
    <submittedName>
        <fullName evidence="3">AraC family ligand binding domain-containing protein</fullName>
    </submittedName>
</protein>
<accession>A0ABV1KW08</accession>
<keyword evidence="4" id="KW-1185">Reference proteome</keyword>
<name>A0ABV1KW08_9BACL</name>
<evidence type="ECO:0000256" key="1">
    <source>
        <dbReference type="ARBA" id="ARBA00023125"/>
    </source>
</evidence>
<dbReference type="SUPFAM" id="SSF51215">
    <property type="entry name" value="Regulatory protein AraC"/>
    <property type="match status" value="1"/>
</dbReference>
<dbReference type="InterPro" id="IPR037923">
    <property type="entry name" value="HTH-like"/>
</dbReference>
<dbReference type="Gene3D" id="2.60.120.10">
    <property type="entry name" value="Jelly Rolls"/>
    <property type="match status" value="1"/>
</dbReference>
<evidence type="ECO:0000259" key="2">
    <source>
        <dbReference type="Pfam" id="PF02311"/>
    </source>
</evidence>
<reference evidence="3 4" key="1">
    <citation type="journal article" date="2023" name="Genome Announc.">
        <title>Pan-Genome Analyses of the Genus Cohnella and Proposal of the Novel Species Cohnella silvisoli sp. nov., Isolated from Forest Soil.</title>
        <authorList>
            <person name="Wang C."/>
            <person name="Mao L."/>
            <person name="Bao G."/>
            <person name="Zhu H."/>
        </authorList>
    </citation>
    <scope>NUCLEOTIDE SEQUENCE [LARGE SCALE GENOMIC DNA]</scope>
    <source>
        <strain evidence="3 4">NL03-T5-1</strain>
    </source>
</reference>
<proteinExistence type="predicted"/>
<gene>
    <name evidence="3" type="ORF">QJS35_17380</name>
</gene>
<keyword evidence="1" id="KW-0238">DNA-binding</keyword>
<dbReference type="Pfam" id="PF02311">
    <property type="entry name" value="AraC_binding"/>
    <property type="match status" value="1"/>
</dbReference>
<organism evidence="3 4">
    <name type="scientific">Cohnella silvisoli</name>
    <dbReference type="NCBI Taxonomy" id="2873699"/>
    <lineage>
        <taxon>Bacteria</taxon>
        <taxon>Bacillati</taxon>
        <taxon>Bacillota</taxon>
        <taxon>Bacilli</taxon>
        <taxon>Bacillales</taxon>
        <taxon>Paenibacillaceae</taxon>
        <taxon>Cohnella</taxon>
    </lineage>
</organism>